<evidence type="ECO:0000313" key="2">
    <source>
        <dbReference type="EMBL" id="VDL19979.1"/>
    </source>
</evidence>
<evidence type="ECO:0000256" key="1">
    <source>
        <dbReference type="SAM" id="MobiDB-lite"/>
    </source>
</evidence>
<reference evidence="2 3" key="2">
    <citation type="submission" date="2018-11" db="EMBL/GenBank/DDBJ databases">
        <authorList>
            <consortium name="Pathogen Informatics"/>
        </authorList>
    </citation>
    <scope>NUCLEOTIDE SEQUENCE [LARGE SCALE GENOMIC DNA]</scope>
</reference>
<proteinExistence type="predicted"/>
<gene>
    <name evidence="2" type="ORF">HDID_LOCUS2518</name>
</gene>
<name>A0A0R3SD03_HYMDI</name>
<dbReference type="Proteomes" id="UP000274504">
    <property type="component" value="Unassembled WGS sequence"/>
</dbReference>
<dbReference type="AlphaFoldDB" id="A0A0R3SD03"/>
<protein>
    <submittedName>
        <fullName evidence="4">DUF5641 domain-containing protein</fullName>
    </submittedName>
</protein>
<dbReference type="OrthoDB" id="6288509at2759"/>
<evidence type="ECO:0000313" key="3">
    <source>
        <dbReference type="Proteomes" id="UP000274504"/>
    </source>
</evidence>
<evidence type="ECO:0000313" key="4">
    <source>
        <dbReference type="WBParaSite" id="HDID_0000251701-mRNA-1"/>
    </source>
</evidence>
<reference evidence="4" key="1">
    <citation type="submission" date="2017-02" db="UniProtKB">
        <authorList>
            <consortium name="WormBaseParasite"/>
        </authorList>
    </citation>
    <scope>IDENTIFICATION</scope>
</reference>
<feature type="compositionally biased region" description="Basic and acidic residues" evidence="1">
    <location>
        <begin position="63"/>
        <end position="74"/>
    </location>
</feature>
<dbReference type="EMBL" id="UYSG01000629">
    <property type="protein sequence ID" value="VDL19979.1"/>
    <property type="molecule type" value="Genomic_DNA"/>
</dbReference>
<organism evidence="4">
    <name type="scientific">Hymenolepis diminuta</name>
    <name type="common">Rat tapeworm</name>
    <dbReference type="NCBI Taxonomy" id="6216"/>
    <lineage>
        <taxon>Eukaryota</taxon>
        <taxon>Metazoa</taxon>
        <taxon>Spiralia</taxon>
        <taxon>Lophotrochozoa</taxon>
        <taxon>Platyhelminthes</taxon>
        <taxon>Cestoda</taxon>
        <taxon>Eucestoda</taxon>
        <taxon>Cyclophyllidea</taxon>
        <taxon>Hymenolepididae</taxon>
        <taxon>Hymenolepis</taxon>
    </lineage>
</organism>
<sequence length="90" mass="10155">MKSITERVRSLMLELDELKKAREGDVVVINRIEKVVLDIDSRTMLSGIRLNANGEDYDGQLGDVKDKNDGHNPRDMYSSSRSSKPPTGHR</sequence>
<feature type="region of interest" description="Disordered" evidence="1">
    <location>
        <begin position="52"/>
        <end position="90"/>
    </location>
</feature>
<accession>A0A0R3SD03</accession>
<dbReference type="WBParaSite" id="HDID_0000251701-mRNA-1">
    <property type="protein sequence ID" value="HDID_0000251701-mRNA-1"/>
    <property type="gene ID" value="HDID_0000251701"/>
</dbReference>
<feature type="compositionally biased region" description="Polar residues" evidence="1">
    <location>
        <begin position="77"/>
        <end position="90"/>
    </location>
</feature>
<dbReference type="STRING" id="6216.A0A0R3SD03"/>